<dbReference type="SUPFAM" id="SSF57850">
    <property type="entry name" value="RING/U-box"/>
    <property type="match status" value="1"/>
</dbReference>
<accession>K0S1H8</accession>
<dbReference type="InterPro" id="IPR039398">
    <property type="entry name" value="Deltex_fam"/>
</dbReference>
<evidence type="ECO:0000256" key="1">
    <source>
        <dbReference type="ARBA" id="ARBA00000900"/>
    </source>
</evidence>
<comment type="similarity">
    <text evidence="3">Belongs to the Deltex family.</text>
</comment>
<evidence type="ECO:0000256" key="8">
    <source>
        <dbReference type="SAM" id="MobiDB-lite"/>
    </source>
</evidence>
<evidence type="ECO:0000256" key="3">
    <source>
        <dbReference type="ARBA" id="ARBA00009413"/>
    </source>
</evidence>
<comment type="pathway">
    <text evidence="2">Protein modification; protein ubiquitination.</text>
</comment>
<dbReference type="Gene3D" id="3.30.390.130">
    <property type="match status" value="1"/>
</dbReference>
<dbReference type="OrthoDB" id="48479at2759"/>
<dbReference type="AlphaFoldDB" id="K0S1H8"/>
<proteinExistence type="inferred from homology"/>
<dbReference type="InterPro" id="IPR039396">
    <property type="entry name" value="Deltex_C"/>
</dbReference>
<dbReference type="EC" id="2.3.2.27" evidence="4"/>
<dbReference type="Gene3D" id="3.30.40.10">
    <property type="entry name" value="Zinc/RING finger domain, C3HC4 (zinc finger)"/>
    <property type="match status" value="1"/>
</dbReference>
<feature type="domain" description="RING-type" evidence="9">
    <location>
        <begin position="571"/>
        <end position="608"/>
    </location>
</feature>
<dbReference type="Pfam" id="PF13639">
    <property type="entry name" value="zf-RING_2"/>
    <property type="match status" value="1"/>
</dbReference>
<keyword evidence="5" id="KW-0808">Transferase</keyword>
<feature type="region of interest" description="Disordered" evidence="8">
    <location>
        <begin position="1"/>
        <end position="119"/>
    </location>
</feature>
<dbReference type="GO" id="GO:0016567">
    <property type="term" value="P:protein ubiquitination"/>
    <property type="evidence" value="ECO:0007669"/>
    <property type="project" value="UniProtKB-UniPathway"/>
</dbReference>
<dbReference type="PROSITE" id="PS50089">
    <property type="entry name" value="ZF_RING_2"/>
    <property type="match status" value="1"/>
</dbReference>
<dbReference type="EMBL" id="AGNL01024680">
    <property type="protein sequence ID" value="EJK58624.1"/>
    <property type="molecule type" value="Genomic_DNA"/>
</dbReference>
<sequence length="763" mass="82258">MHSNALHSNARRRKRPARTPSGAHCGGEEVIVLDGSDGDEDDRKPPAKLAGPSGGGPVMISLLDAENSPRLRKRKRGGRLSSSTACKPSEATDLFDSQETDPGHVLKMQRRREKKKRALSKAEEADRLLALKLQEQEDRASKRANSRKEKRLMQKSNEGRAVLAVQEIIALVKRVKDQYVSTSNLRKFEVDSVTIDDMVFFATNMLDLQEEFVRNNVSGFIDIGFHYTGKENLANIRNHGLMTKAEREKGSVQVASKGAVFGDGIYTANGAVNFSNYGNLGIVVGRLQGNAVRAMRSFAEHQRNGNRAAADANTMIGDKMIFVHSSGALADGWPCKDDHHEIVLRSSRQCLPMIRFDQGLIHTNEGKVLVEYIKKELEQIMNRLFNRNLRPNAVTDAQLLNPANRGGLSGAAAIGLRRAVPMPPMPMPPSAPAHPAHPAQFFINGAPGAGMSNFVSNMMTSAGMPLPSFGAGPLVAAPGFAPPPAIASANPPAVTFASGRQYVPGQTMPPPLVAGAPAVPTTVTYASRRRHRPGPSSAQTLTYTAPATLNGGVPANAYKKVPRSHNMNDDCVICMDPLRKGRCVALRKCGHSCIARSFLSSSKCPVCRVTVGEPQGKSPSGTMTVSIVPTKCAGCSANDTIMITYSIRPGVQMPYHDNPGRRQPGKSAAAYLPNCREGNDVLRRLKYAFLRGLTFTVGTSMTTGARDQCTWASVHHKTAQQGGARAHGYPDPQYLANANGELDALGVPKASDLDDRGNEKLSL</sequence>
<comment type="catalytic activity">
    <reaction evidence="1">
        <text>S-ubiquitinyl-[E2 ubiquitin-conjugating enzyme]-L-cysteine + [acceptor protein]-L-lysine = [E2 ubiquitin-conjugating enzyme]-L-cysteine + N(6)-ubiquitinyl-[acceptor protein]-L-lysine.</text>
        <dbReference type="EC" id="2.3.2.27"/>
    </reaction>
</comment>
<reference evidence="10 11" key="1">
    <citation type="journal article" date="2012" name="Genome Biol.">
        <title>Genome and low-iron response of an oceanic diatom adapted to chronic iron limitation.</title>
        <authorList>
            <person name="Lommer M."/>
            <person name="Specht M."/>
            <person name="Roy A.S."/>
            <person name="Kraemer L."/>
            <person name="Andreson R."/>
            <person name="Gutowska M.A."/>
            <person name="Wolf J."/>
            <person name="Bergner S.V."/>
            <person name="Schilhabel M.B."/>
            <person name="Klostermeier U.C."/>
            <person name="Beiko R.G."/>
            <person name="Rosenstiel P."/>
            <person name="Hippler M."/>
            <person name="Laroche J."/>
        </authorList>
    </citation>
    <scope>NUCLEOTIDE SEQUENCE [LARGE SCALE GENOMIC DNA]</scope>
    <source>
        <strain evidence="10 11">CCMP1005</strain>
    </source>
</reference>
<keyword evidence="7" id="KW-0863">Zinc-finger</keyword>
<comment type="caution">
    <text evidence="10">The sequence shown here is derived from an EMBL/GenBank/DDBJ whole genome shotgun (WGS) entry which is preliminary data.</text>
</comment>
<protein>
    <recommendedName>
        <fullName evidence="4">RING-type E3 ubiquitin transferase</fullName>
        <ecNumber evidence="4">2.3.2.27</ecNumber>
    </recommendedName>
</protein>
<evidence type="ECO:0000313" key="11">
    <source>
        <dbReference type="Proteomes" id="UP000266841"/>
    </source>
</evidence>
<evidence type="ECO:0000313" key="10">
    <source>
        <dbReference type="EMBL" id="EJK58624.1"/>
    </source>
</evidence>
<dbReference type="InterPro" id="IPR039399">
    <property type="entry name" value="Deltex_C_sf"/>
</dbReference>
<dbReference type="eggNOG" id="ENOG502RGAW">
    <property type="taxonomic scope" value="Eukaryota"/>
</dbReference>
<dbReference type="UniPathway" id="UPA00143"/>
<evidence type="ECO:0000256" key="7">
    <source>
        <dbReference type="PROSITE-ProRule" id="PRU00175"/>
    </source>
</evidence>
<keyword evidence="11" id="KW-1185">Reference proteome</keyword>
<dbReference type="InterPro" id="IPR013083">
    <property type="entry name" value="Znf_RING/FYVE/PHD"/>
</dbReference>
<dbReference type="GO" id="GO:0007219">
    <property type="term" value="P:Notch signaling pathway"/>
    <property type="evidence" value="ECO:0007669"/>
    <property type="project" value="InterPro"/>
</dbReference>
<dbReference type="GO" id="GO:0008270">
    <property type="term" value="F:zinc ion binding"/>
    <property type="evidence" value="ECO:0007669"/>
    <property type="project" value="UniProtKB-KW"/>
</dbReference>
<dbReference type="PANTHER" id="PTHR12622">
    <property type="entry name" value="DELTEX-RELATED"/>
    <property type="match status" value="1"/>
</dbReference>
<evidence type="ECO:0000256" key="6">
    <source>
        <dbReference type="ARBA" id="ARBA00022723"/>
    </source>
</evidence>
<gene>
    <name evidence="10" type="ORF">THAOC_21237</name>
</gene>
<evidence type="ECO:0000256" key="2">
    <source>
        <dbReference type="ARBA" id="ARBA00004906"/>
    </source>
</evidence>
<evidence type="ECO:0000256" key="4">
    <source>
        <dbReference type="ARBA" id="ARBA00012483"/>
    </source>
</evidence>
<dbReference type="InterPro" id="IPR001841">
    <property type="entry name" value="Znf_RING"/>
</dbReference>
<organism evidence="10 11">
    <name type="scientific">Thalassiosira oceanica</name>
    <name type="common">Marine diatom</name>
    <dbReference type="NCBI Taxonomy" id="159749"/>
    <lineage>
        <taxon>Eukaryota</taxon>
        <taxon>Sar</taxon>
        <taxon>Stramenopiles</taxon>
        <taxon>Ochrophyta</taxon>
        <taxon>Bacillariophyta</taxon>
        <taxon>Coscinodiscophyceae</taxon>
        <taxon>Thalassiosirophycidae</taxon>
        <taxon>Thalassiosirales</taxon>
        <taxon>Thalassiosiraceae</taxon>
        <taxon>Thalassiosira</taxon>
    </lineage>
</organism>
<dbReference type="Pfam" id="PF18102">
    <property type="entry name" value="DTC"/>
    <property type="match status" value="1"/>
</dbReference>
<dbReference type="Proteomes" id="UP000266841">
    <property type="component" value="Unassembled WGS sequence"/>
</dbReference>
<evidence type="ECO:0000259" key="9">
    <source>
        <dbReference type="PROSITE" id="PS50089"/>
    </source>
</evidence>
<feature type="compositionally biased region" description="Basic residues" evidence="8">
    <location>
        <begin position="107"/>
        <end position="119"/>
    </location>
</feature>
<keyword evidence="6" id="KW-0479">Metal-binding</keyword>
<name>K0S1H8_THAOC</name>
<evidence type="ECO:0000256" key="5">
    <source>
        <dbReference type="ARBA" id="ARBA00022679"/>
    </source>
</evidence>
<dbReference type="GO" id="GO:0061630">
    <property type="term" value="F:ubiquitin protein ligase activity"/>
    <property type="evidence" value="ECO:0007669"/>
    <property type="project" value="UniProtKB-EC"/>
</dbReference>
<keyword evidence="7" id="KW-0862">Zinc</keyword>